<dbReference type="InterPro" id="IPR050223">
    <property type="entry name" value="D-isomer_2-hydroxyacid_DH"/>
</dbReference>
<protein>
    <submittedName>
        <fullName evidence="4">NAD(P)-binding domain-containing protein</fullName>
    </submittedName>
</protein>
<dbReference type="PANTHER" id="PTHR10996:SF178">
    <property type="entry name" value="2-HYDROXYACID DEHYDROGENASE YGL185C-RELATED"/>
    <property type="match status" value="1"/>
</dbReference>
<reference evidence="4" key="1">
    <citation type="submission" date="2022-08" db="EMBL/GenBank/DDBJ databases">
        <title>Chelativorans sichuanense sp. nov., a paraffin oil-degrading bacterium isolated from a mixture of oil-based drill cuttings and paddy soil.</title>
        <authorList>
            <person name="Yu J."/>
            <person name="Liu H."/>
            <person name="Chen Q."/>
        </authorList>
    </citation>
    <scope>NUCLEOTIDE SEQUENCE</scope>
    <source>
        <strain evidence="4">SCAU 2101</strain>
    </source>
</reference>
<dbReference type="GO" id="GO:0016618">
    <property type="term" value="F:hydroxypyruvate reductase [NAD(P)H] activity"/>
    <property type="evidence" value="ECO:0007669"/>
    <property type="project" value="TreeGrafter"/>
</dbReference>
<dbReference type="InterPro" id="IPR006140">
    <property type="entry name" value="D-isomer_DH_NAD-bd"/>
</dbReference>
<evidence type="ECO:0000256" key="1">
    <source>
        <dbReference type="ARBA" id="ARBA00023002"/>
    </source>
</evidence>
<dbReference type="PANTHER" id="PTHR10996">
    <property type="entry name" value="2-HYDROXYACID DEHYDROGENASE-RELATED"/>
    <property type="match status" value="1"/>
</dbReference>
<dbReference type="SUPFAM" id="SSF51735">
    <property type="entry name" value="NAD(P)-binding Rossmann-fold domains"/>
    <property type="match status" value="1"/>
</dbReference>
<dbReference type="GO" id="GO:0030267">
    <property type="term" value="F:glyoxylate reductase (NADPH) activity"/>
    <property type="evidence" value="ECO:0007669"/>
    <property type="project" value="TreeGrafter"/>
</dbReference>
<gene>
    <name evidence="4" type="ORF">NYR54_00125</name>
</gene>
<dbReference type="RefSeq" id="WP_261513305.1">
    <property type="nucleotide sequence ID" value="NZ_JAODNV010000001.1"/>
</dbReference>
<accession>A0A9X2X5E3</accession>
<dbReference type="EMBL" id="JAODNV010000001">
    <property type="protein sequence ID" value="MCT8988704.1"/>
    <property type="molecule type" value="Genomic_DNA"/>
</dbReference>
<organism evidence="4 5">
    <name type="scientific">Chelativorans petroleitrophicus</name>
    <dbReference type="NCBI Taxonomy" id="2975484"/>
    <lineage>
        <taxon>Bacteria</taxon>
        <taxon>Pseudomonadati</taxon>
        <taxon>Pseudomonadota</taxon>
        <taxon>Alphaproteobacteria</taxon>
        <taxon>Hyphomicrobiales</taxon>
        <taxon>Phyllobacteriaceae</taxon>
        <taxon>Chelativorans</taxon>
    </lineage>
</organism>
<keyword evidence="5" id="KW-1185">Reference proteome</keyword>
<dbReference type="Pfam" id="PF02826">
    <property type="entry name" value="2-Hacid_dh_C"/>
    <property type="match status" value="1"/>
</dbReference>
<dbReference type="AlphaFoldDB" id="A0A9X2X5E3"/>
<dbReference type="InterPro" id="IPR036291">
    <property type="entry name" value="NAD(P)-bd_dom_sf"/>
</dbReference>
<dbReference type="GO" id="GO:0051287">
    <property type="term" value="F:NAD binding"/>
    <property type="evidence" value="ECO:0007669"/>
    <property type="project" value="InterPro"/>
</dbReference>
<evidence type="ECO:0000313" key="5">
    <source>
        <dbReference type="Proteomes" id="UP001149009"/>
    </source>
</evidence>
<dbReference type="PROSITE" id="PS00671">
    <property type="entry name" value="D_2_HYDROXYACID_DH_3"/>
    <property type="match status" value="1"/>
</dbReference>
<evidence type="ECO:0000313" key="4">
    <source>
        <dbReference type="EMBL" id="MCT8988704.1"/>
    </source>
</evidence>
<evidence type="ECO:0000259" key="3">
    <source>
        <dbReference type="Pfam" id="PF02826"/>
    </source>
</evidence>
<sequence length="319" mass="33352">MVEVPLIYWPRIPLARKLIIEKLSAEPGVRLTVAESLDEAIAKLPGAAGLILADTAPDQARRVLDAIEATRDSFRWMQFVTAGCEGFEAAGMPEGVEVTGPGLGVSPVVAEHAIALLLALLRQIPAAAAATAAANWDRSLLAKMQSLEGRRMAIYGTGRIGREIARRARPFGVEVVGVSRSGSAVEDFDQVIAAADAAVALGSFDVVIAALPLTKDTALMFNAAYFAALKPGAIFVNVARGGVVDQPALISALESGHLAAAALDVAEPEPLPPDYPLWKAPNLLVTAHLSGAGSPASQARITNEILGNFRRLLAAGRFA</sequence>
<feature type="domain" description="D-isomer specific 2-hydroxyacid dehydrogenase NAD-binding" evidence="3">
    <location>
        <begin position="114"/>
        <end position="290"/>
    </location>
</feature>
<dbReference type="InterPro" id="IPR029753">
    <property type="entry name" value="D-isomer_DH_CS"/>
</dbReference>
<dbReference type="GO" id="GO:0005829">
    <property type="term" value="C:cytosol"/>
    <property type="evidence" value="ECO:0007669"/>
    <property type="project" value="TreeGrafter"/>
</dbReference>
<proteinExistence type="predicted"/>
<keyword evidence="2" id="KW-0520">NAD</keyword>
<dbReference type="Proteomes" id="UP001149009">
    <property type="component" value="Unassembled WGS sequence"/>
</dbReference>
<keyword evidence="1" id="KW-0560">Oxidoreductase</keyword>
<comment type="caution">
    <text evidence="4">The sequence shown here is derived from an EMBL/GenBank/DDBJ whole genome shotgun (WGS) entry which is preliminary data.</text>
</comment>
<evidence type="ECO:0000256" key="2">
    <source>
        <dbReference type="ARBA" id="ARBA00023027"/>
    </source>
</evidence>
<name>A0A9X2X5E3_9HYPH</name>
<dbReference type="Gene3D" id="3.40.50.720">
    <property type="entry name" value="NAD(P)-binding Rossmann-like Domain"/>
    <property type="match status" value="2"/>
</dbReference>